<feature type="transmembrane region" description="Helical" evidence="6">
    <location>
        <begin position="59"/>
        <end position="78"/>
    </location>
</feature>
<feature type="transmembrane region" description="Helical" evidence="6">
    <location>
        <begin position="99"/>
        <end position="120"/>
    </location>
</feature>
<evidence type="ECO:0000256" key="4">
    <source>
        <dbReference type="ARBA" id="ARBA00023136"/>
    </source>
</evidence>
<dbReference type="GO" id="GO:0012505">
    <property type="term" value="C:endomembrane system"/>
    <property type="evidence" value="ECO:0007669"/>
    <property type="project" value="UniProtKB-SubCell"/>
</dbReference>
<feature type="region of interest" description="Disordered" evidence="5">
    <location>
        <begin position="1"/>
        <end position="22"/>
    </location>
</feature>
<dbReference type="Pfam" id="PF02656">
    <property type="entry name" value="DUF202"/>
    <property type="match status" value="1"/>
</dbReference>
<evidence type="ECO:0000259" key="7">
    <source>
        <dbReference type="Pfam" id="PF02656"/>
    </source>
</evidence>
<evidence type="ECO:0000256" key="1">
    <source>
        <dbReference type="ARBA" id="ARBA00004127"/>
    </source>
</evidence>
<evidence type="ECO:0000256" key="2">
    <source>
        <dbReference type="ARBA" id="ARBA00022692"/>
    </source>
</evidence>
<evidence type="ECO:0000313" key="8">
    <source>
        <dbReference type="EMBL" id="SCF47875.1"/>
    </source>
</evidence>
<dbReference type="Proteomes" id="UP000198797">
    <property type="component" value="Unassembled WGS sequence"/>
</dbReference>
<name>A0A1C5ARJ5_9ACTN</name>
<dbReference type="AlphaFoldDB" id="A0A1C5ARJ5"/>
<dbReference type="InterPro" id="IPR003807">
    <property type="entry name" value="DUF202"/>
</dbReference>
<proteinExistence type="predicted"/>
<keyword evidence="9" id="KW-1185">Reference proteome</keyword>
<keyword evidence="2 6" id="KW-0812">Transmembrane</keyword>
<dbReference type="EMBL" id="FMCU01000024">
    <property type="protein sequence ID" value="SCF47875.1"/>
    <property type="molecule type" value="Genomic_DNA"/>
</dbReference>
<feature type="compositionally biased region" description="Basic and acidic residues" evidence="5">
    <location>
        <begin position="1"/>
        <end position="15"/>
    </location>
</feature>
<feature type="domain" description="DUF202" evidence="7">
    <location>
        <begin position="24"/>
        <end position="86"/>
    </location>
</feature>
<gene>
    <name evidence="8" type="ORF">GA0070216_12429</name>
</gene>
<dbReference type="STRING" id="121616.GA0070216_12429"/>
<comment type="subcellular location">
    <subcellularLocation>
        <location evidence="1">Endomembrane system</location>
        <topology evidence="1">Multi-pass membrane protein</topology>
    </subcellularLocation>
</comment>
<evidence type="ECO:0000256" key="5">
    <source>
        <dbReference type="SAM" id="MobiDB-lite"/>
    </source>
</evidence>
<keyword evidence="4 6" id="KW-0472">Membrane</keyword>
<protein>
    <recommendedName>
        <fullName evidence="7">DUF202 domain-containing protein</fullName>
    </recommendedName>
</protein>
<accession>A0A1C5ARJ5</accession>
<evidence type="ECO:0000256" key="6">
    <source>
        <dbReference type="SAM" id="Phobius"/>
    </source>
</evidence>
<keyword evidence="3 6" id="KW-1133">Transmembrane helix</keyword>
<reference evidence="9" key="1">
    <citation type="submission" date="2016-06" db="EMBL/GenBank/DDBJ databases">
        <authorList>
            <person name="Varghese N."/>
            <person name="Submissions Spin"/>
        </authorList>
    </citation>
    <scope>NUCLEOTIDE SEQUENCE [LARGE SCALE GENOMIC DNA]</scope>
    <source>
        <strain evidence="9">DSM 44100</strain>
    </source>
</reference>
<organism evidence="8 9">
    <name type="scientific">Micromonospora matsumotoense</name>
    <dbReference type="NCBI Taxonomy" id="121616"/>
    <lineage>
        <taxon>Bacteria</taxon>
        <taxon>Bacillati</taxon>
        <taxon>Actinomycetota</taxon>
        <taxon>Actinomycetes</taxon>
        <taxon>Micromonosporales</taxon>
        <taxon>Micromonosporaceae</taxon>
        <taxon>Micromonospora</taxon>
    </lineage>
</organism>
<sequence length="126" mass="12737">MTDHGRSPDGRRDPVDPGSSNDCGLQVERTVLAWRRTGTAFVVAVAVVGRLLLSYLGGWFFLVAVASATTVVVVALAARRRLLTRAAGPAGGPARAPGPWLAAVALATAAGGLGVALAVLHRSAGG</sequence>
<evidence type="ECO:0000313" key="9">
    <source>
        <dbReference type="Proteomes" id="UP000198797"/>
    </source>
</evidence>
<evidence type="ECO:0000256" key="3">
    <source>
        <dbReference type="ARBA" id="ARBA00022989"/>
    </source>
</evidence>